<dbReference type="GO" id="GO:0000155">
    <property type="term" value="F:phosphorelay sensor kinase activity"/>
    <property type="evidence" value="ECO:0007669"/>
    <property type="project" value="InterPro"/>
</dbReference>
<dbReference type="InterPro" id="IPR050428">
    <property type="entry name" value="TCS_sensor_his_kinase"/>
</dbReference>
<keyword evidence="4" id="KW-0597">Phosphoprotein</keyword>
<evidence type="ECO:0000256" key="9">
    <source>
        <dbReference type="ARBA" id="ARBA00023012"/>
    </source>
</evidence>
<feature type="domain" description="HAMP" evidence="13">
    <location>
        <begin position="186"/>
        <end position="239"/>
    </location>
</feature>
<feature type="domain" description="Histidine kinase" evidence="12">
    <location>
        <begin position="247"/>
        <end position="457"/>
    </location>
</feature>
<dbReference type="InterPro" id="IPR004358">
    <property type="entry name" value="Sig_transdc_His_kin-like_C"/>
</dbReference>
<dbReference type="Pfam" id="PF00512">
    <property type="entry name" value="HisKA"/>
    <property type="match status" value="1"/>
</dbReference>
<keyword evidence="5" id="KW-0808">Transferase</keyword>
<dbReference type="PROSITE" id="PS50109">
    <property type="entry name" value="HIS_KIN"/>
    <property type="match status" value="1"/>
</dbReference>
<dbReference type="SMART" id="SM00388">
    <property type="entry name" value="HisKA"/>
    <property type="match status" value="1"/>
</dbReference>
<dbReference type="GO" id="GO:0005886">
    <property type="term" value="C:plasma membrane"/>
    <property type="evidence" value="ECO:0007669"/>
    <property type="project" value="TreeGrafter"/>
</dbReference>
<dbReference type="AlphaFoldDB" id="A0A7G5IKC8"/>
<dbReference type="RefSeq" id="WP_182297643.1">
    <property type="nucleotide sequence ID" value="NZ_CP059851.1"/>
</dbReference>
<dbReference type="EMBL" id="CP059851">
    <property type="protein sequence ID" value="QMW23820.1"/>
    <property type="molecule type" value="Genomic_DNA"/>
</dbReference>
<dbReference type="InterPro" id="IPR036890">
    <property type="entry name" value="HATPase_C_sf"/>
</dbReference>
<dbReference type="CDD" id="cd00082">
    <property type="entry name" value="HisKA"/>
    <property type="match status" value="1"/>
</dbReference>
<dbReference type="Gene3D" id="3.30.565.10">
    <property type="entry name" value="Histidine kinase-like ATPase, C-terminal domain"/>
    <property type="match status" value="1"/>
</dbReference>
<evidence type="ECO:0000256" key="7">
    <source>
        <dbReference type="ARBA" id="ARBA00022777"/>
    </source>
</evidence>
<evidence type="ECO:0000256" key="10">
    <source>
        <dbReference type="ARBA" id="ARBA00023136"/>
    </source>
</evidence>
<feature type="transmembrane region" description="Helical" evidence="11">
    <location>
        <begin position="17"/>
        <end position="37"/>
    </location>
</feature>
<evidence type="ECO:0000256" key="5">
    <source>
        <dbReference type="ARBA" id="ARBA00022679"/>
    </source>
</evidence>
<accession>A0A7G5IKC8</accession>
<evidence type="ECO:0000256" key="8">
    <source>
        <dbReference type="ARBA" id="ARBA00022989"/>
    </source>
</evidence>
<dbReference type="SMART" id="SM00387">
    <property type="entry name" value="HATPase_c"/>
    <property type="match status" value="1"/>
</dbReference>
<dbReference type="InterPro" id="IPR036097">
    <property type="entry name" value="HisK_dim/P_sf"/>
</dbReference>
<evidence type="ECO:0000256" key="6">
    <source>
        <dbReference type="ARBA" id="ARBA00022692"/>
    </source>
</evidence>
<organism evidence="14 15">
    <name type="scientific">Sandaracinobacteroides saxicola</name>
    <dbReference type="NCBI Taxonomy" id="2759707"/>
    <lineage>
        <taxon>Bacteria</taxon>
        <taxon>Pseudomonadati</taxon>
        <taxon>Pseudomonadota</taxon>
        <taxon>Alphaproteobacteria</taxon>
        <taxon>Sphingomonadales</taxon>
        <taxon>Sphingosinicellaceae</taxon>
        <taxon>Sandaracinobacteroides</taxon>
    </lineage>
</organism>
<comment type="catalytic activity">
    <reaction evidence="1">
        <text>ATP + protein L-histidine = ADP + protein N-phospho-L-histidine.</text>
        <dbReference type="EC" id="2.7.13.3"/>
    </reaction>
</comment>
<sequence length="457" mass="49422">MAGTRRQRLRLMAAREALWIALIAVATTAIALGVVYFQTVRVVEAQMRAVVDGELQTLLEVDRNDGHDALRQTVTDAVDSDKSGNDFFYLLAAGDGSRLAGNLTRWPVDVPPAGWSRFTVRLTSLQGPYTRQIDALAVRLSGGNKLLVGHLAEGRLRIRDRFLTAVGVAAVLSTLFGLLFGYWRTRRALAFIAAMNDTGDRFLAGSLKERLPVTRHGDEYDRLSETVNAAFDATQNMVESLRAVTDGMAHDLKTPLTRIQARLELAQMRAGEGSAFDELFQETDKDLRALLGLIDGMLRLARAEATSVQSFVALDLATLARDMAELYAPVAEDKGVLLTLATDAAPVRGSSPLLTQLVANLLDNAIKYTPAGGRVRLATGSEGDQGWLTVADTGPGIAPEDRARVLTRFVRLDASRQSPGVGLGLSLVDTIVRVHGGRLTLADNAPGLRVDVRMPRG</sequence>
<dbReference type="PANTHER" id="PTHR45436">
    <property type="entry name" value="SENSOR HISTIDINE KINASE YKOH"/>
    <property type="match status" value="1"/>
</dbReference>
<evidence type="ECO:0000256" key="11">
    <source>
        <dbReference type="SAM" id="Phobius"/>
    </source>
</evidence>
<evidence type="ECO:0000313" key="15">
    <source>
        <dbReference type="Proteomes" id="UP000515292"/>
    </source>
</evidence>
<keyword evidence="8 11" id="KW-1133">Transmembrane helix</keyword>
<keyword evidence="6 11" id="KW-0812">Transmembrane</keyword>
<dbReference type="PROSITE" id="PS50885">
    <property type="entry name" value="HAMP"/>
    <property type="match status" value="1"/>
</dbReference>
<evidence type="ECO:0000313" key="14">
    <source>
        <dbReference type="EMBL" id="QMW23820.1"/>
    </source>
</evidence>
<evidence type="ECO:0000256" key="4">
    <source>
        <dbReference type="ARBA" id="ARBA00022553"/>
    </source>
</evidence>
<name>A0A7G5IKC8_9SPHN</name>
<keyword evidence="15" id="KW-1185">Reference proteome</keyword>
<dbReference type="CDD" id="cd00075">
    <property type="entry name" value="HATPase"/>
    <property type="match status" value="1"/>
</dbReference>
<dbReference type="InterPro" id="IPR003661">
    <property type="entry name" value="HisK_dim/P_dom"/>
</dbReference>
<dbReference type="PRINTS" id="PR00344">
    <property type="entry name" value="BCTRLSENSOR"/>
</dbReference>
<protein>
    <recommendedName>
        <fullName evidence="3">histidine kinase</fullName>
        <ecNumber evidence="3">2.7.13.3</ecNumber>
    </recommendedName>
</protein>
<evidence type="ECO:0000256" key="3">
    <source>
        <dbReference type="ARBA" id="ARBA00012438"/>
    </source>
</evidence>
<feature type="transmembrane region" description="Helical" evidence="11">
    <location>
        <begin position="162"/>
        <end position="183"/>
    </location>
</feature>
<evidence type="ECO:0000259" key="12">
    <source>
        <dbReference type="PROSITE" id="PS50109"/>
    </source>
</evidence>
<proteinExistence type="predicted"/>
<dbReference type="InterPro" id="IPR005467">
    <property type="entry name" value="His_kinase_dom"/>
</dbReference>
<dbReference type="Gene3D" id="1.10.287.130">
    <property type="match status" value="1"/>
</dbReference>
<dbReference type="EC" id="2.7.13.3" evidence="3"/>
<evidence type="ECO:0000259" key="13">
    <source>
        <dbReference type="PROSITE" id="PS50885"/>
    </source>
</evidence>
<keyword evidence="10 11" id="KW-0472">Membrane</keyword>
<dbReference type="InterPro" id="IPR003660">
    <property type="entry name" value="HAMP_dom"/>
</dbReference>
<dbReference type="PANTHER" id="PTHR45436:SF8">
    <property type="entry name" value="HISTIDINE KINASE"/>
    <property type="match status" value="1"/>
</dbReference>
<dbReference type="SUPFAM" id="SSF47384">
    <property type="entry name" value="Homodimeric domain of signal transducing histidine kinase"/>
    <property type="match status" value="1"/>
</dbReference>
<comment type="subcellular location">
    <subcellularLocation>
        <location evidence="2">Membrane</location>
    </subcellularLocation>
</comment>
<gene>
    <name evidence="14" type="ORF">H3309_04900</name>
</gene>
<dbReference type="Pfam" id="PF02518">
    <property type="entry name" value="HATPase_c"/>
    <property type="match status" value="1"/>
</dbReference>
<dbReference type="KEGG" id="sand:H3309_04900"/>
<evidence type="ECO:0000256" key="2">
    <source>
        <dbReference type="ARBA" id="ARBA00004370"/>
    </source>
</evidence>
<keyword evidence="9" id="KW-0902">Two-component regulatory system</keyword>
<reference evidence="14 15" key="1">
    <citation type="submission" date="2020-07" db="EMBL/GenBank/DDBJ databases">
        <title>Complete genome sequence for Sandaracinobacter sp. M6.</title>
        <authorList>
            <person name="Tang Y."/>
            <person name="Liu Q."/>
            <person name="Guo Z."/>
            <person name="Lei P."/>
            <person name="Huang B."/>
        </authorList>
    </citation>
    <scope>NUCLEOTIDE SEQUENCE [LARGE SCALE GENOMIC DNA]</scope>
    <source>
        <strain evidence="14 15">M6</strain>
    </source>
</reference>
<dbReference type="SUPFAM" id="SSF55874">
    <property type="entry name" value="ATPase domain of HSP90 chaperone/DNA topoisomerase II/histidine kinase"/>
    <property type="match status" value="1"/>
</dbReference>
<dbReference type="Proteomes" id="UP000515292">
    <property type="component" value="Chromosome"/>
</dbReference>
<keyword evidence="7 14" id="KW-0418">Kinase</keyword>
<evidence type="ECO:0000256" key="1">
    <source>
        <dbReference type="ARBA" id="ARBA00000085"/>
    </source>
</evidence>
<dbReference type="InterPro" id="IPR003594">
    <property type="entry name" value="HATPase_dom"/>
</dbReference>